<protein>
    <submittedName>
        <fullName evidence="2">Uncharacterized protein</fullName>
    </submittedName>
</protein>
<dbReference type="Proteomes" id="UP001204833">
    <property type="component" value="Unassembled WGS sequence"/>
</dbReference>
<evidence type="ECO:0000313" key="3">
    <source>
        <dbReference type="Proteomes" id="UP001204833"/>
    </source>
</evidence>
<dbReference type="EMBL" id="JAIHNG010000162">
    <property type="protein sequence ID" value="KAI5949818.1"/>
    <property type="molecule type" value="Genomic_DNA"/>
</dbReference>
<dbReference type="GeneID" id="76152685"/>
<comment type="caution">
    <text evidence="2">The sequence shown here is derived from an EMBL/GenBank/DDBJ whole genome shotgun (WGS) entry which is preliminary data.</text>
</comment>
<accession>A0AAD5BBV7</accession>
<sequence length="491" mass="57021">MGFRLHKPKYNNTQNHKIPHFNNRHTQSSVRGPDDPRVQGNGVRTVNQIRSSNSTLNTALGCSSRDDTGGDRGQSGPQSSSRGVVVGDQNQNVVQNLESYRCDRRIQNEYSSLHRDGHYPRYAMNFDRYNNIYHLGSNLVPFTNENDFNRNSTKETKGAMKGLNKKSNPYYYYTWSSIIQGKSMVLFAKKENVIESIYMGILNQQDWLQTQQNRGYYEYIKPIMIISEDPQKEFDEIIKLNKMGLMIRSVLFPSTGWPLVCVYDKNMGIRHLKSSSFVVLDNIFDKEIINELKRFRIPFIMNFERKLSPDLDNYVRGLWIDIVDFRECTSAFSFVHLLYCKEGAQKLDLIKNKIGVIDASVAIWCCEKKVVEDVCKEINKGDGHVEPMAKLNNSKRQLVRENCWRNNYGVATSDYNEMRIRDTAIFFNVPDHSQFKKFINSYYTGDEKDEYRKVYVLFDQSNAKQARKYCDFAENHGAFVAGEIKWLAGRH</sequence>
<evidence type="ECO:0000313" key="2">
    <source>
        <dbReference type="EMBL" id="KAI5949818.1"/>
    </source>
</evidence>
<proteinExistence type="predicted"/>
<reference evidence="2 3" key="1">
    <citation type="journal article" date="2022" name="DNA Res.">
        <title>Genome analysis of five recently described species of the CUG-Ser clade uncovers Candida theae as a new hybrid lineage with pathogenic potential in the Candida parapsilosis species complex.</title>
        <authorList>
            <person name="Mixao V."/>
            <person name="Del Olmo V."/>
            <person name="Hegedusova E."/>
            <person name="Saus E."/>
            <person name="Pryszcz L."/>
            <person name="Cillingova A."/>
            <person name="Nosek J."/>
            <person name="Gabaldon T."/>
        </authorList>
    </citation>
    <scope>NUCLEOTIDE SEQUENCE [LARGE SCALE GENOMIC DNA]</scope>
    <source>
        <strain evidence="2 3">CBS 12239</strain>
    </source>
</reference>
<feature type="compositionally biased region" description="Low complexity" evidence="1">
    <location>
        <begin position="74"/>
        <end position="90"/>
    </location>
</feature>
<gene>
    <name evidence="2" type="ORF">KGF57_004641</name>
</gene>
<feature type="compositionally biased region" description="Polar residues" evidence="1">
    <location>
        <begin position="42"/>
        <end position="61"/>
    </location>
</feature>
<name>A0AAD5BBV7_9ASCO</name>
<feature type="region of interest" description="Disordered" evidence="1">
    <location>
        <begin position="1"/>
        <end position="90"/>
    </location>
</feature>
<keyword evidence="3" id="KW-1185">Reference proteome</keyword>
<dbReference type="RefSeq" id="XP_051606973.1">
    <property type="nucleotide sequence ID" value="XM_051754172.1"/>
</dbReference>
<dbReference type="AlphaFoldDB" id="A0AAD5BBV7"/>
<evidence type="ECO:0000256" key="1">
    <source>
        <dbReference type="SAM" id="MobiDB-lite"/>
    </source>
</evidence>
<organism evidence="2 3">
    <name type="scientific">Candida theae</name>
    <dbReference type="NCBI Taxonomy" id="1198502"/>
    <lineage>
        <taxon>Eukaryota</taxon>
        <taxon>Fungi</taxon>
        <taxon>Dikarya</taxon>
        <taxon>Ascomycota</taxon>
        <taxon>Saccharomycotina</taxon>
        <taxon>Pichiomycetes</taxon>
        <taxon>Debaryomycetaceae</taxon>
        <taxon>Candida/Lodderomyces clade</taxon>
        <taxon>Candida</taxon>
    </lineage>
</organism>